<reference evidence="9 10" key="1">
    <citation type="submission" date="2016-07" db="EMBL/GenBank/DDBJ databases">
        <title>Pervasive Adenine N6-methylation of Active Genes in Fungi.</title>
        <authorList>
            <consortium name="DOE Joint Genome Institute"/>
            <person name="Mondo S.J."/>
            <person name="Dannebaum R.O."/>
            <person name="Kuo R.C."/>
            <person name="Labutti K."/>
            <person name="Haridas S."/>
            <person name="Kuo A."/>
            <person name="Salamov A."/>
            <person name="Ahrendt S.R."/>
            <person name="Lipzen A."/>
            <person name="Sullivan W."/>
            <person name="Andreopoulos W.B."/>
            <person name="Clum A."/>
            <person name="Lindquist E."/>
            <person name="Daum C."/>
            <person name="Ramamoorthy G.K."/>
            <person name="Gryganskyi A."/>
            <person name="Culley D."/>
            <person name="Magnuson J.K."/>
            <person name="James T.Y."/>
            <person name="O'Malley M.A."/>
            <person name="Stajich J.E."/>
            <person name="Spatafora J.W."/>
            <person name="Visel A."/>
            <person name="Grigoriev I.V."/>
        </authorList>
    </citation>
    <scope>NUCLEOTIDE SEQUENCE [LARGE SCALE GENOMIC DNA]</scope>
    <source>
        <strain evidence="9 10">PL171</strain>
    </source>
</reference>
<name>A0A1Y2HWC1_9FUNG</name>
<sequence>MNAERTPLIHPPRAPLAGKHHGSFAFYTIRDRLPVILTRVINDVNQAVFKLDHERLPDHHTEGKAVIEALAGLRYQMQRDHPMRPLQDSMPDVEAWNGYLAAYHPEGVGHFQAPWLTQECYVYRRIREAFAMTKHWQAYDPFLAEKTSSLEKSIPVLVKVAQHVDRQSREVAHWDIVCQELMLFSLWGNAVDLSLLAGQDTMDTEGLGKKMIEEGRAGVVVDDLDAAVKDLVAMRGARVDFVLDNAGFELTADLFLASWLVATGIAQTVVFHIKAYPWFVSDTTQADFDATLATLEPHLPTHVASWRALLASGAWQVRSDPFWTYPHAFHHLPRYPIASELRKSDFIVFKGDLNYRKLVFDCKWDVTTPFVEAIGPLRDGGADGLGQFLSLRTCKSDVCVGLSEEKAMEMEAVDGWMTSGKHAVISYKR</sequence>
<dbReference type="EC" id="3.1.3.-" evidence="7"/>
<evidence type="ECO:0000259" key="8">
    <source>
        <dbReference type="Pfam" id="PF01937"/>
    </source>
</evidence>
<dbReference type="PANTHER" id="PTHR12260:SF6">
    <property type="entry name" value="DAMAGE-CONTROL PHOSPHATASE ARMT1"/>
    <property type="match status" value="1"/>
</dbReference>
<dbReference type="InterPro" id="IPR036075">
    <property type="entry name" value="ARMT-1-like_metal-bd_sf"/>
</dbReference>
<protein>
    <recommendedName>
        <fullName evidence="7">Sugar phosphate phosphatase</fullName>
        <ecNumber evidence="7">3.1.3.-</ecNumber>
    </recommendedName>
</protein>
<dbReference type="GO" id="GO:0005634">
    <property type="term" value="C:nucleus"/>
    <property type="evidence" value="ECO:0007669"/>
    <property type="project" value="TreeGrafter"/>
</dbReference>
<feature type="domain" description="Damage-control phosphatase ARMT1-like metal-binding" evidence="8">
    <location>
        <begin position="28"/>
        <end position="406"/>
    </location>
</feature>
<dbReference type="GO" id="GO:0006974">
    <property type="term" value="P:DNA damage response"/>
    <property type="evidence" value="ECO:0007669"/>
    <property type="project" value="TreeGrafter"/>
</dbReference>
<comment type="catalytic activity">
    <reaction evidence="1 7">
        <text>beta-D-fructose 1-phosphate + H2O = D-fructose + phosphate</text>
        <dbReference type="Rhea" id="RHEA:35603"/>
        <dbReference type="ChEBI" id="CHEBI:15377"/>
        <dbReference type="ChEBI" id="CHEBI:37721"/>
        <dbReference type="ChEBI" id="CHEBI:43474"/>
        <dbReference type="ChEBI" id="CHEBI:138881"/>
    </reaction>
</comment>
<evidence type="ECO:0000256" key="4">
    <source>
        <dbReference type="ARBA" id="ARBA00022801"/>
    </source>
</evidence>
<dbReference type="STRING" id="765915.A0A1Y2HWC1"/>
<comment type="cofactor">
    <cofactor evidence="7">
        <name>Mn(2+)</name>
        <dbReference type="ChEBI" id="CHEBI:29035"/>
    </cofactor>
    <cofactor evidence="7">
        <name>Ni(2+)</name>
        <dbReference type="ChEBI" id="CHEBI:49786"/>
    </cofactor>
</comment>
<dbReference type="Proteomes" id="UP000193411">
    <property type="component" value="Unassembled WGS sequence"/>
</dbReference>
<dbReference type="Gene3D" id="1.20.930.60">
    <property type="match status" value="1"/>
</dbReference>
<comment type="similarity">
    <text evidence="2 7">Belongs to the damage-control phosphatase family. Sugar phosphate phosphatase III subfamily.</text>
</comment>
<dbReference type="InterPro" id="IPR002791">
    <property type="entry name" value="ARMT1-like_metal-bd"/>
</dbReference>
<dbReference type="Gene3D" id="3.40.50.10880">
    <property type="entry name" value="Uncharacterised protein PF01937, DUF89, domain 3"/>
    <property type="match status" value="1"/>
</dbReference>
<evidence type="ECO:0000313" key="10">
    <source>
        <dbReference type="Proteomes" id="UP000193411"/>
    </source>
</evidence>
<dbReference type="Pfam" id="PF01937">
    <property type="entry name" value="ARMT1-like_dom"/>
    <property type="match status" value="1"/>
</dbReference>
<dbReference type="EMBL" id="MCFL01000007">
    <property type="protein sequence ID" value="ORZ38915.1"/>
    <property type="molecule type" value="Genomic_DNA"/>
</dbReference>
<comment type="domain">
    <text evidence="7">Subfamily III proteins have a conserved RTxK motif about 40-50 residues from the C-terminus; the threonine may be replaced by serine or cysteine.</text>
</comment>
<dbReference type="OrthoDB" id="541375at2759"/>
<proteinExistence type="inferred from homology"/>
<comment type="function">
    <text evidence="7">Metal-dependent phosphatase that shows phosphatase activity against several substrates, including fructose-1-phosphate and fructose-6-phosphate. Its preference for fructose-1-phosphate, a strong glycating agent that causes DNA damage rather than a canonical yeast metabolite, suggests a damage-control function in hexose phosphate metabolism.</text>
</comment>
<keyword evidence="5 7" id="KW-0464">Manganese</keyword>
<keyword evidence="10" id="KW-1185">Reference proteome</keyword>
<keyword evidence="3 7" id="KW-0479">Metal-binding</keyword>
<dbReference type="InterPro" id="IPR039763">
    <property type="entry name" value="ARMT1"/>
</dbReference>
<dbReference type="GO" id="GO:0097023">
    <property type="term" value="F:fructose 6-phosphate aldolase activity"/>
    <property type="evidence" value="ECO:0007669"/>
    <property type="project" value="RHEA"/>
</dbReference>
<evidence type="ECO:0000256" key="6">
    <source>
        <dbReference type="ARBA" id="ARBA00048809"/>
    </source>
</evidence>
<dbReference type="PANTHER" id="PTHR12260">
    <property type="entry name" value="DAMAGE-CONTROL PHOSPHATASE ARMT1"/>
    <property type="match status" value="1"/>
</dbReference>
<dbReference type="SUPFAM" id="SSF111321">
    <property type="entry name" value="AF1104-like"/>
    <property type="match status" value="1"/>
</dbReference>
<evidence type="ECO:0000256" key="1">
    <source>
        <dbReference type="ARBA" id="ARBA00001326"/>
    </source>
</evidence>
<evidence type="ECO:0000313" key="9">
    <source>
        <dbReference type="EMBL" id="ORZ38915.1"/>
    </source>
</evidence>
<evidence type="ECO:0000256" key="5">
    <source>
        <dbReference type="ARBA" id="ARBA00023211"/>
    </source>
</evidence>
<dbReference type="GO" id="GO:0103026">
    <property type="term" value="F:fructose-1-phosphatase activity"/>
    <property type="evidence" value="ECO:0007669"/>
    <property type="project" value="RHEA"/>
</dbReference>
<dbReference type="AlphaFoldDB" id="A0A1Y2HWC1"/>
<evidence type="ECO:0000256" key="2">
    <source>
        <dbReference type="ARBA" id="ARBA00009519"/>
    </source>
</evidence>
<comment type="catalytic activity">
    <reaction evidence="6 7">
        <text>beta-D-fructose 6-phosphate = dihydroxyacetone + D-glyceraldehyde 3-phosphate</text>
        <dbReference type="Rhea" id="RHEA:28002"/>
        <dbReference type="ChEBI" id="CHEBI:16016"/>
        <dbReference type="ChEBI" id="CHEBI:57634"/>
        <dbReference type="ChEBI" id="CHEBI:59776"/>
    </reaction>
</comment>
<keyword evidence="4 7" id="KW-0378">Hydrolase</keyword>
<comment type="caution">
    <text evidence="9">The sequence shown here is derived from an EMBL/GenBank/DDBJ whole genome shotgun (WGS) entry which is preliminary data.</text>
</comment>
<evidence type="ECO:0000256" key="3">
    <source>
        <dbReference type="ARBA" id="ARBA00022723"/>
    </source>
</evidence>
<evidence type="ECO:0000256" key="7">
    <source>
        <dbReference type="RuleBase" id="RU367030"/>
    </source>
</evidence>
<accession>A0A1Y2HWC1</accession>
<organism evidence="9 10">
    <name type="scientific">Catenaria anguillulae PL171</name>
    <dbReference type="NCBI Taxonomy" id="765915"/>
    <lineage>
        <taxon>Eukaryota</taxon>
        <taxon>Fungi</taxon>
        <taxon>Fungi incertae sedis</taxon>
        <taxon>Blastocladiomycota</taxon>
        <taxon>Blastocladiomycetes</taxon>
        <taxon>Blastocladiales</taxon>
        <taxon>Catenariaceae</taxon>
        <taxon>Catenaria</taxon>
    </lineage>
</organism>
<dbReference type="GO" id="GO:0046872">
    <property type="term" value="F:metal ion binding"/>
    <property type="evidence" value="ECO:0007669"/>
    <property type="project" value="UniProtKB-UniRule"/>
</dbReference>
<gene>
    <name evidence="9" type="ORF">BCR44DRAFT_48559</name>
</gene>